<gene>
    <name evidence="1" type="ORF">GIB67_033578</name>
</gene>
<feature type="non-terminal residue" evidence="1">
    <location>
        <position position="127"/>
    </location>
</feature>
<evidence type="ECO:0000313" key="2">
    <source>
        <dbReference type="Proteomes" id="UP000541444"/>
    </source>
</evidence>
<comment type="caution">
    <text evidence="1">The sequence shown here is derived from an EMBL/GenBank/DDBJ whole genome shotgun (WGS) entry which is preliminary data.</text>
</comment>
<name>A0A7J7L6G5_9MAGN</name>
<evidence type="ECO:0000313" key="1">
    <source>
        <dbReference type="EMBL" id="KAF6138164.1"/>
    </source>
</evidence>
<organism evidence="1 2">
    <name type="scientific">Kingdonia uniflora</name>
    <dbReference type="NCBI Taxonomy" id="39325"/>
    <lineage>
        <taxon>Eukaryota</taxon>
        <taxon>Viridiplantae</taxon>
        <taxon>Streptophyta</taxon>
        <taxon>Embryophyta</taxon>
        <taxon>Tracheophyta</taxon>
        <taxon>Spermatophyta</taxon>
        <taxon>Magnoliopsida</taxon>
        <taxon>Ranunculales</taxon>
        <taxon>Circaeasteraceae</taxon>
        <taxon>Kingdonia</taxon>
    </lineage>
</organism>
<dbReference type="OrthoDB" id="1938246at2759"/>
<proteinExistence type="predicted"/>
<dbReference type="Proteomes" id="UP000541444">
    <property type="component" value="Unassembled WGS sequence"/>
</dbReference>
<sequence>GLKEAIAAAQANSKWIIGSGRNIDFWRDCWGSEVALIDLLNIQSKIWKHRTSKLSQIIFQNDWSVPKAIVEFLNSQGIDLNSLSLNSTDQDIRVWKHHPQGFFSVRNAFDIISSHRPKVWQSHPAKN</sequence>
<keyword evidence="2" id="KW-1185">Reference proteome</keyword>
<accession>A0A7J7L6G5</accession>
<dbReference type="AlphaFoldDB" id="A0A7J7L6G5"/>
<protein>
    <submittedName>
        <fullName evidence="1">Uncharacterized protein</fullName>
    </submittedName>
</protein>
<dbReference type="EMBL" id="JACGCM010002614">
    <property type="protein sequence ID" value="KAF6138164.1"/>
    <property type="molecule type" value="Genomic_DNA"/>
</dbReference>
<reference evidence="1 2" key="1">
    <citation type="journal article" date="2020" name="IScience">
        <title>Genome Sequencing of the Endangered Kingdonia uniflora (Circaeasteraceae, Ranunculales) Reveals Potential Mechanisms of Evolutionary Specialization.</title>
        <authorList>
            <person name="Sun Y."/>
            <person name="Deng T."/>
            <person name="Zhang A."/>
            <person name="Moore M.J."/>
            <person name="Landis J.B."/>
            <person name="Lin N."/>
            <person name="Zhang H."/>
            <person name="Zhang X."/>
            <person name="Huang J."/>
            <person name="Zhang X."/>
            <person name="Sun H."/>
            <person name="Wang H."/>
        </authorList>
    </citation>
    <scope>NUCLEOTIDE SEQUENCE [LARGE SCALE GENOMIC DNA]</scope>
    <source>
        <strain evidence="1">TB1705</strain>
        <tissue evidence="1">Leaf</tissue>
    </source>
</reference>